<evidence type="ECO:0008006" key="3">
    <source>
        <dbReference type="Google" id="ProtNLM"/>
    </source>
</evidence>
<dbReference type="InterPro" id="IPR029058">
    <property type="entry name" value="AB_hydrolase_fold"/>
</dbReference>
<dbReference type="RefSeq" id="WP_229211975.1">
    <property type="nucleotide sequence ID" value="NZ_JAASQJ010000004.1"/>
</dbReference>
<dbReference type="Proteomes" id="UP001179181">
    <property type="component" value="Unassembled WGS sequence"/>
</dbReference>
<reference evidence="1 2" key="1">
    <citation type="submission" date="2020-03" db="EMBL/GenBank/DDBJ databases">
        <title>Genomic Encyclopedia of Type Strains, Phase IV (KMG-IV): sequencing the most valuable type-strain genomes for metagenomic binning, comparative biology and taxonomic classification.</title>
        <authorList>
            <person name="Goeker M."/>
        </authorList>
    </citation>
    <scope>NUCLEOTIDE SEQUENCE [LARGE SCALE GENOMIC DNA]</scope>
    <source>
        <strain evidence="1 2">DSM 102865</strain>
    </source>
</reference>
<evidence type="ECO:0000313" key="1">
    <source>
        <dbReference type="EMBL" id="NIJ54722.1"/>
    </source>
</evidence>
<accession>A0ABX0UP01</accession>
<protein>
    <recommendedName>
        <fullName evidence="3">Alpha/beta hydrolase</fullName>
    </recommendedName>
</protein>
<dbReference type="Pfam" id="PF06821">
    <property type="entry name" value="Ser_hydrolase"/>
    <property type="match status" value="1"/>
</dbReference>
<proteinExistence type="predicted"/>
<gene>
    <name evidence="1" type="ORF">FHS68_003909</name>
</gene>
<dbReference type="Gene3D" id="3.40.50.1820">
    <property type="entry name" value="alpha/beta hydrolase"/>
    <property type="match status" value="1"/>
</dbReference>
<dbReference type="InterPro" id="IPR010662">
    <property type="entry name" value="RBBP9/YdeN"/>
</dbReference>
<organism evidence="1 2">
    <name type="scientific">Dyadobacter arcticus</name>
    <dbReference type="NCBI Taxonomy" id="1078754"/>
    <lineage>
        <taxon>Bacteria</taxon>
        <taxon>Pseudomonadati</taxon>
        <taxon>Bacteroidota</taxon>
        <taxon>Cytophagia</taxon>
        <taxon>Cytophagales</taxon>
        <taxon>Spirosomataceae</taxon>
        <taxon>Dyadobacter</taxon>
    </lineage>
</organism>
<comment type="caution">
    <text evidence="1">The sequence shown here is derived from an EMBL/GenBank/DDBJ whole genome shotgun (WGS) entry which is preliminary data.</text>
</comment>
<keyword evidence="2" id="KW-1185">Reference proteome</keyword>
<name>A0ABX0UP01_9BACT</name>
<dbReference type="EMBL" id="JAASQJ010000004">
    <property type="protein sequence ID" value="NIJ54722.1"/>
    <property type="molecule type" value="Genomic_DNA"/>
</dbReference>
<evidence type="ECO:0000313" key="2">
    <source>
        <dbReference type="Proteomes" id="UP001179181"/>
    </source>
</evidence>
<sequence>MMANQVIFFHGGGSMEDYEADKKLVESLEGYLKPSYVFHYPFLPDDGSPDLGRRQQINQAISESKDGVILVAHSLGASMLLACLSEFSFERRIKAVFLVATPFWEGSEDWVKPFKLRQDFAEKLDKNIPLFFYHCHDDEEVPIAQLAMYRQQLEWATFREISVGGHQFNDDLSIVAADVRSLAKA</sequence>
<dbReference type="SUPFAM" id="SSF53474">
    <property type="entry name" value="alpha/beta-Hydrolases"/>
    <property type="match status" value="1"/>
</dbReference>